<dbReference type="InterPro" id="IPR004443">
    <property type="entry name" value="YjeF_N_dom"/>
</dbReference>
<evidence type="ECO:0000256" key="6">
    <source>
        <dbReference type="ARBA" id="ARBA00022741"/>
    </source>
</evidence>
<proteinExistence type="inferred from homology"/>
<sequence length="507" mass="55220">MKILSAQQMRSVDGETLKDQGVNSLDLMERAATGVFEEVKRLHPKVECETFYIFCGKGNNGGDGLVLARLLSQEQAVVEVYLIDVEEYSADNLANQKRLSNQVIQKINPEEQVVIPSSAIVLDCLFGYGLNTVLTAEWNGIISSINGCGARIYSVDMPSGLLADKNTPPEALVVRADLVFTFQAPKLALLLPENQWYVKDFKVLDINLSRLAIDETETNLFYVDQLLVAAFYRKRRKFDHKGTFGHTLIIGGSKGKMGAVQLALRAALRAGCGLATAYVPASGNTILQTAVPEAMILTDPETDFISQIPNITSYQSIGIGIGMGTTQYTIDALKVFISTKSNTPLVLDADALNILARDPDLWAFVPAESILTPHPKELSRILGPWKDDFEKMEMVKAFALKHQFYMLVKGANSMMVMPDGTLYFNSTGNVGMATGGSGDILTGIITALLGQGYSSKQALIMGVYIHGRAADIAVEKIGVYSLLPSDTINYLSSALIAIEQEYDGLVH</sequence>
<feature type="binding site" evidence="18">
    <location>
        <begin position="59"/>
        <end position="63"/>
    </location>
    <ligand>
        <name>(6S)-NADPHX</name>
        <dbReference type="ChEBI" id="CHEBI:64076"/>
    </ligand>
</feature>
<comment type="subunit">
    <text evidence="17">Homotetramer.</text>
</comment>
<dbReference type="EC" id="4.2.1.136" evidence="19"/>
<keyword evidence="9 18" id="KW-0630">Potassium</keyword>
<evidence type="ECO:0000256" key="1">
    <source>
        <dbReference type="ARBA" id="ARBA00000013"/>
    </source>
</evidence>
<evidence type="ECO:0000256" key="14">
    <source>
        <dbReference type="ARBA" id="ARBA00025153"/>
    </source>
</evidence>
<evidence type="ECO:0000256" key="15">
    <source>
        <dbReference type="ARBA" id="ARBA00048238"/>
    </source>
</evidence>
<feature type="binding site" evidence="17">
    <location>
        <position position="374"/>
    </location>
    <ligand>
        <name>(6S)-NADPHX</name>
        <dbReference type="ChEBI" id="CHEBI:64076"/>
    </ligand>
</feature>
<keyword evidence="23" id="KW-1185">Reference proteome</keyword>
<dbReference type="Pfam" id="PF01256">
    <property type="entry name" value="Carb_kinase"/>
    <property type="match status" value="1"/>
</dbReference>
<evidence type="ECO:0000256" key="13">
    <source>
        <dbReference type="ARBA" id="ARBA00023268"/>
    </source>
</evidence>
<feature type="binding site" evidence="18">
    <location>
        <position position="60"/>
    </location>
    <ligand>
        <name>K(+)</name>
        <dbReference type="ChEBI" id="CHEBI:29103"/>
    </ligand>
</feature>
<evidence type="ECO:0000256" key="10">
    <source>
        <dbReference type="ARBA" id="ARBA00023027"/>
    </source>
</evidence>
<comment type="catalytic activity">
    <reaction evidence="15 17 19">
        <text>(6S)-NADHX + ADP = AMP + phosphate + NADH + H(+)</text>
        <dbReference type="Rhea" id="RHEA:32223"/>
        <dbReference type="ChEBI" id="CHEBI:15378"/>
        <dbReference type="ChEBI" id="CHEBI:43474"/>
        <dbReference type="ChEBI" id="CHEBI:57945"/>
        <dbReference type="ChEBI" id="CHEBI:64074"/>
        <dbReference type="ChEBI" id="CHEBI:456215"/>
        <dbReference type="ChEBI" id="CHEBI:456216"/>
        <dbReference type="EC" id="4.2.1.136"/>
    </reaction>
</comment>
<dbReference type="PROSITE" id="PS51385">
    <property type="entry name" value="YJEF_N"/>
    <property type="match status" value="1"/>
</dbReference>
<dbReference type="PANTHER" id="PTHR12592:SF0">
    <property type="entry name" value="ATP-DEPENDENT (S)-NAD(P)H-HYDRATE DEHYDRATASE"/>
    <property type="match status" value="1"/>
</dbReference>
<dbReference type="GO" id="GO:0052856">
    <property type="term" value="F:NAD(P)HX epimerase activity"/>
    <property type="evidence" value="ECO:0007669"/>
    <property type="project" value="UniProtKB-EC"/>
</dbReference>
<comment type="caution">
    <text evidence="18">Lacks conserved residue(s) required for the propagation of feature annotation.</text>
</comment>
<feature type="binding site" evidence="18">
    <location>
        <position position="159"/>
    </location>
    <ligand>
        <name>K(+)</name>
        <dbReference type="ChEBI" id="CHEBI:29103"/>
    </ligand>
</feature>
<evidence type="ECO:0000256" key="5">
    <source>
        <dbReference type="ARBA" id="ARBA00022723"/>
    </source>
</evidence>
<comment type="function">
    <text evidence="14 19">Bifunctional enzyme that catalyzes the epimerization of the S- and R-forms of NAD(P)HX and the dehydration of the S-form of NAD(P)HX at the expense of ADP, which is converted to AMP. This allows the repair of both epimers of NAD(P)HX, a damaged form of NAD(P)H that is a result of enzymatic or heat-dependent hydration.</text>
</comment>
<feature type="binding site" evidence="17">
    <location>
        <position position="259"/>
    </location>
    <ligand>
        <name>(6S)-NADPHX</name>
        <dbReference type="ChEBI" id="CHEBI:64076"/>
    </ligand>
</feature>
<evidence type="ECO:0000259" key="21">
    <source>
        <dbReference type="PROSITE" id="PS51385"/>
    </source>
</evidence>
<evidence type="ECO:0000256" key="18">
    <source>
        <dbReference type="HAMAP-Rule" id="MF_01966"/>
    </source>
</evidence>
<evidence type="ECO:0000256" key="8">
    <source>
        <dbReference type="ARBA" id="ARBA00022857"/>
    </source>
</evidence>
<comment type="similarity">
    <text evidence="17">Belongs to the NnrD/CARKD family.</text>
</comment>
<feature type="domain" description="YjeF C-terminal" evidence="20">
    <location>
        <begin position="224"/>
        <end position="498"/>
    </location>
</feature>
<dbReference type="HAMAP" id="MF_01965">
    <property type="entry name" value="NADHX_dehydratase"/>
    <property type="match status" value="1"/>
</dbReference>
<evidence type="ECO:0000313" key="23">
    <source>
        <dbReference type="Proteomes" id="UP001244640"/>
    </source>
</evidence>
<evidence type="ECO:0000256" key="2">
    <source>
        <dbReference type="ARBA" id="ARBA00000909"/>
    </source>
</evidence>
<dbReference type="NCBIfam" id="TIGR00197">
    <property type="entry name" value="yjeF_nterm"/>
    <property type="match status" value="1"/>
</dbReference>
<comment type="similarity">
    <text evidence="4 19">In the C-terminal section; belongs to the NnrD/CARKD family.</text>
</comment>
<comment type="function">
    <text evidence="18">Catalyzes the epimerization of the S- and R-forms of NAD(P)HX, a damaged form of NAD(P)H that is a result of enzymatic or heat-dependent hydration. This is a prerequisite for the S-specific NAD(P)H-hydrate dehydratase to allow the repair of both epimers of NAD(P)HX.</text>
</comment>
<dbReference type="RefSeq" id="WP_307185745.1">
    <property type="nucleotide sequence ID" value="NZ_JAUTBA010000001.1"/>
</dbReference>
<dbReference type="CDD" id="cd01171">
    <property type="entry name" value="YXKO-related"/>
    <property type="match status" value="1"/>
</dbReference>
<comment type="similarity">
    <text evidence="3 19">In the N-terminal section; belongs to the NnrE/AIBP family.</text>
</comment>
<evidence type="ECO:0000313" key="22">
    <source>
        <dbReference type="EMBL" id="MDQ1150018.1"/>
    </source>
</evidence>
<dbReference type="Proteomes" id="UP001244640">
    <property type="component" value="Unassembled WGS sequence"/>
</dbReference>
<name>A0ABU0U4Z2_9SPHI</name>
<accession>A0ABU0U4Z2</accession>
<feature type="binding site" evidence="18">
    <location>
        <begin position="127"/>
        <end position="133"/>
    </location>
    <ligand>
        <name>(6S)-NADPHX</name>
        <dbReference type="ChEBI" id="CHEBI:64076"/>
    </ligand>
</feature>
<keyword evidence="6 17" id="KW-0547">Nucleotide-binding</keyword>
<keyword evidence="7 17" id="KW-0067">ATP-binding</keyword>
<feature type="binding site" evidence="17">
    <location>
        <position position="438"/>
    </location>
    <ligand>
        <name>AMP</name>
        <dbReference type="ChEBI" id="CHEBI:456215"/>
    </ligand>
</feature>
<dbReference type="EMBL" id="JAUTBA010000001">
    <property type="protein sequence ID" value="MDQ1150018.1"/>
    <property type="molecule type" value="Genomic_DNA"/>
</dbReference>
<keyword evidence="13" id="KW-0511">Multifunctional enzyme</keyword>
<comment type="similarity">
    <text evidence="18">Belongs to the NnrE/AIBP family.</text>
</comment>
<dbReference type="HAMAP" id="MF_01966">
    <property type="entry name" value="NADHX_epimerase"/>
    <property type="match status" value="1"/>
</dbReference>
<feature type="binding site" evidence="17">
    <location>
        <begin position="409"/>
        <end position="413"/>
    </location>
    <ligand>
        <name>AMP</name>
        <dbReference type="ChEBI" id="CHEBI:456215"/>
    </ligand>
</feature>
<dbReference type="Pfam" id="PF03853">
    <property type="entry name" value="YjeF_N"/>
    <property type="match status" value="1"/>
</dbReference>
<dbReference type="SUPFAM" id="SSF64153">
    <property type="entry name" value="YjeF N-terminal domain-like"/>
    <property type="match status" value="1"/>
</dbReference>
<dbReference type="EC" id="5.1.99.6" evidence="19"/>
<dbReference type="InterPro" id="IPR036652">
    <property type="entry name" value="YjeF_N_dom_sf"/>
</dbReference>
<comment type="catalytic activity">
    <reaction evidence="2 18 19">
        <text>(6R)-NADPHX = (6S)-NADPHX</text>
        <dbReference type="Rhea" id="RHEA:32227"/>
        <dbReference type="ChEBI" id="CHEBI:64076"/>
        <dbReference type="ChEBI" id="CHEBI:64077"/>
        <dbReference type="EC" id="5.1.99.6"/>
    </reaction>
</comment>
<evidence type="ECO:0000256" key="9">
    <source>
        <dbReference type="ARBA" id="ARBA00022958"/>
    </source>
</evidence>
<feature type="binding site" evidence="17">
    <location>
        <position position="322"/>
    </location>
    <ligand>
        <name>(6S)-NADPHX</name>
        <dbReference type="ChEBI" id="CHEBI:64076"/>
    </ligand>
</feature>
<dbReference type="PANTHER" id="PTHR12592">
    <property type="entry name" value="ATP-DEPENDENT (S)-NAD(P)H-HYDRATE DEHYDRATASE FAMILY MEMBER"/>
    <property type="match status" value="1"/>
</dbReference>
<keyword evidence="10 17" id="KW-0520">NAD</keyword>
<protein>
    <recommendedName>
        <fullName evidence="19">Bifunctional NAD(P)H-hydrate repair enzyme</fullName>
    </recommendedName>
    <alternativeName>
        <fullName evidence="19">Nicotinamide nucleotide repair protein</fullName>
    </alternativeName>
    <domain>
        <recommendedName>
            <fullName evidence="19">ADP-dependent (S)-NAD(P)H-hydrate dehydratase</fullName>
            <ecNumber evidence="19">4.2.1.136</ecNumber>
        </recommendedName>
        <alternativeName>
            <fullName evidence="19">ADP-dependent NAD(P)HX dehydratase</fullName>
        </alternativeName>
    </domain>
    <domain>
        <recommendedName>
            <fullName evidence="19">NAD(P)H-hydrate epimerase</fullName>
            <ecNumber evidence="19">5.1.99.6</ecNumber>
        </recommendedName>
    </domain>
</protein>
<keyword evidence="8 17" id="KW-0521">NADP</keyword>
<dbReference type="SUPFAM" id="SSF53613">
    <property type="entry name" value="Ribokinase-like"/>
    <property type="match status" value="1"/>
</dbReference>
<evidence type="ECO:0000256" key="3">
    <source>
        <dbReference type="ARBA" id="ARBA00006001"/>
    </source>
</evidence>
<comment type="cofactor">
    <cofactor evidence="17">
        <name>Mg(2+)</name>
        <dbReference type="ChEBI" id="CHEBI:18420"/>
    </cofactor>
</comment>
<comment type="catalytic activity">
    <reaction evidence="16 17 19">
        <text>(6S)-NADPHX + ADP = AMP + phosphate + NADPH + H(+)</text>
        <dbReference type="Rhea" id="RHEA:32235"/>
        <dbReference type="ChEBI" id="CHEBI:15378"/>
        <dbReference type="ChEBI" id="CHEBI:43474"/>
        <dbReference type="ChEBI" id="CHEBI:57783"/>
        <dbReference type="ChEBI" id="CHEBI:64076"/>
        <dbReference type="ChEBI" id="CHEBI:456215"/>
        <dbReference type="ChEBI" id="CHEBI:456216"/>
        <dbReference type="EC" id="4.2.1.136"/>
    </reaction>
</comment>
<keyword evidence="12 17" id="KW-0456">Lyase</keyword>
<comment type="caution">
    <text evidence="22">The sequence shown here is derived from an EMBL/GenBank/DDBJ whole genome shotgun (WGS) entry which is preliminary data.</text>
</comment>
<organism evidence="22 23">
    <name type="scientific">Sphingobacterium zeae</name>
    <dbReference type="NCBI Taxonomy" id="1776859"/>
    <lineage>
        <taxon>Bacteria</taxon>
        <taxon>Pseudomonadati</taxon>
        <taxon>Bacteroidota</taxon>
        <taxon>Sphingobacteriia</taxon>
        <taxon>Sphingobacteriales</taxon>
        <taxon>Sphingobacteriaceae</taxon>
        <taxon>Sphingobacterium</taxon>
    </lineage>
</organism>
<evidence type="ECO:0000256" key="12">
    <source>
        <dbReference type="ARBA" id="ARBA00023239"/>
    </source>
</evidence>
<comment type="catalytic activity">
    <reaction evidence="1 18 19">
        <text>(6R)-NADHX = (6S)-NADHX</text>
        <dbReference type="Rhea" id="RHEA:32215"/>
        <dbReference type="ChEBI" id="CHEBI:64074"/>
        <dbReference type="ChEBI" id="CHEBI:64075"/>
        <dbReference type="EC" id="5.1.99.6"/>
    </reaction>
</comment>
<dbReference type="NCBIfam" id="TIGR00196">
    <property type="entry name" value="yjeF_cterm"/>
    <property type="match status" value="1"/>
</dbReference>
<evidence type="ECO:0000256" key="19">
    <source>
        <dbReference type="PIRNR" id="PIRNR017184"/>
    </source>
</evidence>
<keyword evidence="5 18" id="KW-0479">Metal-binding</keyword>
<evidence type="ECO:0000256" key="7">
    <source>
        <dbReference type="ARBA" id="ARBA00022840"/>
    </source>
</evidence>
<evidence type="ECO:0000256" key="17">
    <source>
        <dbReference type="HAMAP-Rule" id="MF_01965"/>
    </source>
</evidence>
<evidence type="ECO:0000259" key="20">
    <source>
        <dbReference type="PROSITE" id="PS51383"/>
    </source>
</evidence>
<dbReference type="PIRSF" id="PIRSF017184">
    <property type="entry name" value="Nnr"/>
    <property type="match status" value="1"/>
</dbReference>
<evidence type="ECO:0000256" key="16">
    <source>
        <dbReference type="ARBA" id="ARBA00049209"/>
    </source>
</evidence>
<dbReference type="PROSITE" id="PS51383">
    <property type="entry name" value="YJEF_C_3"/>
    <property type="match status" value="1"/>
</dbReference>
<reference evidence="22 23" key="1">
    <citation type="submission" date="2023-07" db="EMBL/GenBank/DDBJ databases">
        <title>Functional and genomic diversity of the sorghum phyllosphere microbiome.</title>
        <authorList>
            <person name="Shade A."/>
        </authorList>
    </citation>
    <scope>NUCLEOTIDE SEQUENCE [LARGE SCALE GENOMIC DNA]</scope>
    <source>
        <strain evidence="22 23">SORGH_AS_0892</strain>
    </source>
</reference>
<dbReference type="Gene3D" id="3.40.1190.20">
    <property type="match status" value="1"/>
</dbReference>
<feature type="binding site" evidence="18">
    <location>
        <position position="156"/>
    </location>
    <ligand>
        <name>(6S)-NADPHX</name>
        <dbReference type="ChEBI" id="CHEBI:64076"/>
    </ligand>
</feature>
<keyword evidence="11 18" id="KW-0413">Isomerase</keyword>
<feature type="binding site" evidence="18">
    <location>
        <position position="123"/>
    </location>
    <ligand>
        <name>K(+)</name>
        <dbReference type="ChEBI" id="CHEBI:29103"/>
    </ligand>
</feature>
<dbReference type="InterPro" id="IPR029056">
    <property type="entry name" value="Ribokinase-like"/>
</dbReference>
<dbReference type="Gene3D" id="3.40.50.10260">
    <property type="entry name" value="YjeF N-terminal domain"/>
    <property type="match status" value="1"/>
</dbReference>
<feature type="binding site" evidence="17">
    <location>
        <position position="439"/>
    </location>
    <ligand>
        <name>(6S)-NADPHX</name>
        <dbReference type="ChEBI" id="CHEBI:64076"/>
    </ligand>
</feature>
<dbReference type="InterPro" id="IPR000631">
    <property type="entry name" value="CARKD"/>
</dbReference>
<dbReference type="InterPro" id="IPR030677">
    <property type="entry name" value="Nnr"/>
</dbReference>
<comment type="function">
    <text evidence="17">Catalyzes the dehydration of the S-form of NAD(P)HX at the expense of ADP, which is converted to AMP. Together with NAD(P)HX epimerase, which catalyzes the epimerization of the S- and R-forms, the enzyme allows the repair of both epimers of NAD(P)HX, a damaged form of NAD(P)H that is a result of enzymatic or heat-dependent hydration.</text>
</comment>
<gene>
    <name evidence="17" type="primary">nnrD</name>
    <name evidence="18" type="synonym">nnrE</name>
    <name evidence="22" type="ORF">QE382_002002</name>
</gene>
<evidence type="ECO:0000256" key="4">
    <source>
        <dbReference type="ARBA" id="ARBA00009524"/>
    </source>
</evidence>
<comment type="cofactor">
    <cofactor evidence="18 19">
        <name>K(+)</name>
        <dbReference type="ChEBI" id="CHEBI:29103"/>
    </cofactor>
    <text evidence="18 19">Binds 1 potassium ion per subunit.</text>
</comment>
<evidence type="ECO:0000256" key="11">
    <source>
        <dbReference type="ARBA" id="ARBA00023235"/>
    </source>
</evidence>
<dbReference type="GO" id="GO:0052855">
    <property type="term" value="F:ADP-dependent NAD(P)H-hydrate dehydratase activity"/>
    <property type="evidence" value="ECO:0007669"/>
    <property type="project" value="UniProtKB-EC"/>
</dbReference>
<feature type="domain" description="YjeF N-terminal" evidence="21">
    <location>
        <begin position="9"/>
        <end position="214"/>
    </location>
</feature>